<evidence type="ECO:0000313" key="3">
    <source>
        <dbReference type="Proteomes" id="UP001226867"/>
    </source>
</evidence>
<keyword evidence="3" id="KW-1185">Reference proteome</keyword>
<reference evidence="2 3" key="1">
    <citation type="submission" date="2023-07" db="EMBL/GenBank/DDBJ databases">
        <title>Sorghum-associated microbial communities from plants grown in Nebraska, USA.</title>
        <authorList>
            <person name="Schachtman D."/>
        </authorList>
    </citation>
    <scope>NUCLEOTIDE SEQUENCE [LARGE SCALE GENOMIC DNA]</scope>
    <source>
        <strain evidence="2 3">DS1607</strain>
    </source>
</reference>
<name>A0ABT9SCS2_9BURK</name>
<dbReference type="InterPro" id="IPR001584">
    <property type="entry name" value="Integrase_cat-core"/>
</dbReference>
<protein>
    <submittedName>
        <fullName evidence="2">Transposase InsO family protein</fullName>
    </submittedName>
</protein>
<sequence>MQNGYIESFNGKLRDERLNEQWFETLRQARSAITHLATQFDPSRRLPPPRSTTVKQMNCEDELRRRSVHSAVKKEDRS</sequence>
<evidence type="ECO:0000259" key="1">
    <source>
        <dbReference type="Pfam" id="PF13683"/>
    </source>
</evidence>
<dbReference type="Pfam" id="PF13683">
    <property type="entry name" value="rve_3"/>
    <property type="match status" value="1"/>
</dbReference>
<evidence type="ECO:0000313" key="2">
    <source>
        <dbReference type="EMBL" id="MDP9902153.1"/>
    </source>
</evidence>
<proteinExistence type="predicted"/>
<organism evidence="2 3">
    <name type="scientific">Variovorax ginsengisoli</name>
    <dbReference type="NCBI Taxonomy" id="363844"/>
    <lineage>
        <taxon>Bacteria</taxon>
        <taxon>Pseudomonadati</taxon>
        <taxon>Pseudomonadota</taxon>
        <taxon>Betaproteobacteria</taxon>
        <taxon>Burkholderiales</taxon>
        <taxon>Comamonadaceae</taxon>
        <taxon>Variovorax</taxon>
    </lineage>
</organism>
<gene>
    <name evidence="2" type="ORF">J2W36_004429</name>
</gene>
<comment type="caution">
    <text evidence="2">The sequence shown here is derived from an EMBL/GenBank/DDBJ whole genome shotgun (WGS) entry which is preliminary data.</text>
</comment>
<feature type="domain" description="Integrase catalytic" evidence="1">
    <location>
        <begin position="1"/>
        <end position="44"/>
    </location>
</feature>
<accession>A0ABT9SCS2</accession>
<dbReference type="EMBL" id="JAUSRO010000016">
    <property type="protein sequence ID" value="MDP9902153.1"/>
    <property type="molecule type" value="Genomic_DNA"/>
</dbReference>
<dbReference type="Proteomes" id="UP001226867">
    <property type="component" value="Unassembled WGS sequence"/>
</dbReference>